<feature type="compositionally biased region" description="Polar residues" evidence="1">
    <location>
        <begin position="157"/>
        <end position="179"/>
    </location>
</feature>
<feature type="compositionally biased region" description="Polar residues" evidence="1">
    <location>
        <begin position="428"/>
        <end position="438"/>
    </location>
</feature>
<feature type="compositionally biased region" description="Low complexity" evidence="1">
    <location>
        <begin position="377"/>
        <end position="391"/>
    </location>
</feature>
<proteinExistence type="predicted"/>
<reference evidence="2 3" key="1">
    <citation type="submission" date="2017-12" db="EMBL/GenBank/DDBJ databases">
        <title>Hemimetabolous genomes reveal molecular basis of termite eusociality.</title>
        <authorList>
            <person name="Harrison M.C."/>
            <person name="Jongepier E."/>
            <person name="Robertson H.M."/>
            <person name="Arning N."/>
            <person name="Bitard-Feildel T."/>
            <person name="Chao H."/>
            <person name="Childers C.P."/>
            <person name="Dinh H."/>
            <person name="Doddapaneni H."/>
            <person name="Dugan S."/>
            <person name="Gowin J."/>
            <person name="Greiner C."/>
            <person name="Han Y."/>
            <person name="Hu H."/>
            <person name="Hughes D.S.T."/>
            <person name="Huylmans A.-K."/>
            <person name="Kemena C."/>
            <person name="Kremer L.P.M."/>
            <person name="Lee S.L."/>
            <person name="Lopez-Ezquerra A."/>
            <person name="Mallet L."/>
            <person name="Monroy-Kuhn J.M."/>
            <person name="Moser A."/>
            <person name="Murali S.C."/>
            <person name="Muzny D.M."/>
            <person name="Otani S."/>
            <person name="Piulachs M.-D."/>
            <person name="Poelchau M."/>
            <person name="Qu J."/>
            <person name="Schaub F."/>
            <person name="Wada-Katsumata A."/>
            <person name="Worley K.C."/>
            <person name="Xie Q."/>
            <person name="Ylla G."/>
            <person name="Poulsen M."/>
            <person name="Gibbs R.A."/>
            <person name="Schal C."/>
            <person name="Richards S."/>
            <person name="Belles X."/>
            <person name="Korb J."/>
            <person name="Bornberg-Bauer E."/>
        </authorList>
    </citation>
    <scope>NUCLEOTIDE SEQUENCE [LARGE SCALE GENOMIC DNA]</scope>
    <source>
        <tissue evidence="2">Whole body</tissue>
    </source>
</reference>
<protein>
    <submittedName>
        <fullName evidence="2">Uncharacterized protein</fullName>
    </submittedName>
</protein>
<evidence type="ECO:0000313" key="3">
    <source>
        <dbReference type="Proteomes" id="UP000235965"/>
    </source>
</evidence>
<dbReference type="InParanoid" id="A0A2J7RLQ1"/>
<feature type="region of interest" description="Disordered" evidence="1">
    <location>
        <begin position="315"/>
        <end position="499"/>
    </location>
</feature>
<feature type="compositionally biased region" description="Polar residues" evidence="1">
    <location>
        <begin position="340"/>
        <end position="358"/>
    </location>
</feature>
<comment type="caution">
    <text evidence="2">The sequence shown here is derived from an EMBL/GenBank/DDBJ whole genome shotgun (WGS) entry which is preliminary data.</text>
</comment>
<dbReference type="OrthoDB" id="5984008at2759"/>
<feature type="compositionally biased region" description="Basic and acidic residues" evidence="1">
    <location>
        <begin position="145"/>
        <end position="155"/>
    </location>
</feature>
<feature type="region of interest" description="Disordered" evidence="1">
    <location>
        <begin position="253"/>
        <end position="287"/>
    </location>
</feature>
<feature type="region of interest" description="Disordered" evidence="1">
    <location>
        <begin position="137"/>
        <end position="215"/>
    </location>
</feature>
<evidence type="ECO:0000313" key="2">
    <source>
        <dbReference type="EMBL" id="PNF41767.1"/>
    </source>
</evidence>
<feature type="compositionally biased region" description="Polar residues" evidence="1">
    <location>
        <begin position="257"/>
        <end position="272"/>
    </location>
</feature>
<feature type="non-terminal residue" evidence="2">
    <location>
        <position position="1"/>
    </location>
</feature>
<name>A0A2J7RLQ1_9NEOP</name>
<dbReference type="EMBL" id="NEVH01002684">
    <property type="protein sequence ID" value="PNF41767.1"/>
    <property type="molecule type" value="Genomic_DNA"/>
</dbReference>
<feature type="compositionally biased region" description="Low complexity" evidence="1">
    <location>
        <begin position="439"/>
        <end position="451"/>
    </location>
</feature>
<sequence length="534" mass="59652">SKSSPRKFGKTKSPHALEARKFYRDIFSPGGSRNTKFKSPNAHRRFSTDMIFSPLRSRLECPSNAVGRRLSKDSGGCNSPPDINSRLCSNLDVSARQDKLSSLDVRFQQGRSHLDVRLPDTRSSGSSLNIIPRLGSCSNTNVSSSKHEIGGRRPEVSSVQERLNTIGSRLGSLSSTDVSSRPEKLSRSRSRSPIPSIMNKSFPSSSNGTSNMSTIPKYRDRVRSDTCAREAMQSRPRLRTPSPTEIQVDVIQHRDLNSTSGRSHSLDNNRGLSQEDEIKPAPEPDGTIVHHQKLKRSDFTLPYESIIEVNVTCCDSTPEKTNDYSETYNTPSRIHDSASQEHINVVGSSPSPYSSLKRQQFRRRQSHQPRLETAYNSQHQVLSPSSSSQSSTKEFLVPVQRHENSSSSSSSRSPARRRHQSHPVRTDLPSQDKSSLATSSSIPDVSSAVSPNRQKHHRHHRHHRESSHECDEVFDDIPPPPPPPFCHPRSGSNGESPLDRLNKEELVALWRSSESELRSHLLRAIRAKEVTDPP</sequence>
<evidence type="ECO:0000256" key="1">
    <source>
        <dbReference type="SAM" id="MobiDB-lite"/>
    </source>
</evidence>
<dbReference type="STRING" id="105785.A0A2J7RLQ1"/>
<dbReference type="AlphaFoldDB" id="A0A2J7RLQ1"/>
<feature type="compositionally biased region" description="Basic residues" evidence="1">
    <location>
        <begin position="453"/>
        <end position="465"/>
    </location>
</feature>
<organism evidence="2 3">
    <name type="scientific">Cryptotermes secundus</name>
    <dbReference type="NCBI Taxonomy" id="105785"/>
    <lineage>
        <taxon>Eukaryota</taxon>
        <taxon>Metazoa</taxon>
        <taxon>Ecdysozoa</taxon>
        <taxon>Arthropoda</taxon>
        <taxon>Hexapoda</taxon>
        <taxon>Insecta</taxon>
        <taxon>Pterygota</taxon>
        <taxon>Neoptera</taxon>
        <taxon>Polyneoptera</taxon>
        <taxon>Dictyoptera</taxon>
        <taxon>Blattodea</taxon>
        <taxon>Blattoidea</taxon>
        <taxon>Termitoidae</taxon>
        <taxon>Kalotermitidae</taxon>
        <taxon>Cryptotermitinae</taxon>
        <taxon>Cryptotermes</taxon>
    </lineage>
</organism>
<keyword evidence="3" id="KW-1185">Reference proteome</keyword>
<dbReference type="Proteomes" id="UP000235965">
    <property type="component" value="Unassembled WGS sequence"/>
</dbReference>
<accession>A0A2J7RLQ1</accession>
<gene>
    <name evidence="2" type="ORF">B7P43_G03445</name>
</gene>
<feature type="compositionally biased region" description="Pro residues" evidence="1">
    <location>
        <begin position="477"/>
        <end position="486"/>
    </location>
</feature>
<feature type="compositionally biased region" description="Polar residues" evidence="1">
    <location>
        <begin position="198"/>
        <end position="214"/>
    </location>
</feature>